<dbReference type="EMBL" id="BGZK01000715">
    <property type="protein sequence ID" value="GBP57388.1"/>
    <property type="molecule type" value="Genomic_DNA"/>
</dbReference>
<comment type="caution">
    <text evidence="1">The sequence shown here is derived from an EMBL/GenBank/DDBJ whole genome shotgun (WGS) entry which is preliminary data.</text>
</comment>
<evidence type="ECO:0000313" key="1">
    <source>
        <dbReference type="EMBL" id="GBP57388.1"/>
    </source>
</evidence>
<organism evidence="1 2">
    <name type="scientific">Eumeta variegata</name>
    <name type="common">Bagworm moth</name>
    <name type="synonym">Eumeta japonica</name>
    <dbReference type="NCBI Taxonomy" id="151549"/>
    <lineage>
        <taxon>Eukaryota</taxon>
        <taxon>Metazoa</taxon>
        <taxon>Ecdysozoa</taxon>
        <taxon>Arthropoda</taxon>
        <taxon>Hexapoda</taxon>
        <taxon>Insecta</taxon>
        <taxon>Pterygota</taxon>
        <taxon>Neoptera</taxon>
        <taxon>Endopterygota</taxon>
        <taxon>Lepidoptera</taxon>
        <taxon>Glossata</taxon>
        <taxon>Ditrysia</taxon>
        <taxon>Tineoidea</taxon>
        <taxon>Psychidae</taxon>
        <taxon>Oiketicinae</taxon>
        <taxon>Eumeta</taxon>
    </lineage>
</organism>
<reference evidence="1 2" key="1">
    <citation type="journal article" date="2019" name="Commun. Biol.">
        <title>The bagworm genome reveals a unique fibroin gene that provides high tensile strength.</title>
        <authorList>
            <person name="Kono N."/>
            <person name="Nakamura H."/>
            <person name="Ohtoshi R."/>
            <person name="Tomita M."/>
            <person name="Numata K."/>
            <person name="Arakawa K."/>
        </authorList>
    </citation>
    <scope>NUCLEOTIDE SEQUENCE [LARGE SCALE GENOMIC DNA]</scope>
</reference>
<dbReference type="AlphaFoldDB" id="A0A4C1X0W0"/>
<name>A0A4C1X0W0_EUMVA</name>
<protein>
    <submittedName>
        <fullName evidence="1">Uncharacterized protein</fullName>
    </submittedName>
</protein>
<accession>A0A4C1X0W0</accession>
<keyword evidence="2" id="KW-1185">Reference proteome</keyword>
<sequence length="99" mass="11329">MRATGIKVFNATHGHSRLRSSHQCTACLLDRNRMSNGGRCDGRMLWGVYFYDLKYVSKKERNTHNAADVAQKCFVISPWACAFTYFYEDGWSTSKGGRH</sequence>
<proteinExistence type="predicted"/>
<gene>
    <name evidence="1" type="ORF">EVAR_51235_1</name>
</gene>
<dbReference type="Proteomes" id="UP000299102">
    <property type="component" value="Unassembled WGS sequence"/>
</dbReference>
<evidence type="ECO:0000313" key="2">
    <source>
        <dbReference type="Proteomes" id="UP000299102"/>
    </source>
</evidence>